<dbReference type="Proteomes" id="UP000827872">
    <property type="component" value="Linkage Group LG11"/>
</dbReference>
<organism evidence="1 2">
    <name type="scientific">Sphaerodactylus townsendi</name>
    <dbReference type="NCBI Taxonomy" id="933632"/>
    <lineage>
        <taxon>Eukaryota</taxon>
        <taxon>Metazoa</taxon>
        <taxon>Chordata</taxon>
        <taxon>Craniata</taxon>
        <taxon>Vertebrata</taxon>
        <taxon>Euteleostomi</taxon>
        <taxon>Lepidosauria</taxon>
        <taxon>Squamata</taxon>
        <taxon>Bifurcata</taxon>
        <taxon>Gekkota</taxon>
        <taxon>Sphaerodactylidae</taxon>
        <taxon>Sphaerodactylus</taxon>
    </lineage>
</organism>
<sequence length="74" mass="8386">MCDLLDSQPAGEKKLSRMKKLRRTLSESFGRIENMTIKWAVAFYGVAVSLISINLWNPDRNRNFLGLGTSDPVQ</sequence>
<comment type="caution">
    <text evidence="1">The sequence shown here is derived from an EMBL/GenBank/DDBJ whole genome shotgun (WGS) entry which is preliminary data.</text>
</comment>
<evidence type="ECO:0000313" key="1">
    <source>
        <dbReference type="EMBL" id="KAH8011036.1"/>
    </source>
</evidence>
<dbReference type="EMBL" id="CM037624">
    <property type="protein sequence ID" value="KAH8011036.1"/>
    <property type="molecule type" value="Genomic_DNA"/>
</dbReference>
<proteinExistence type="predicted"/>
<name>A0ACB8FVG4_9SAUR</name>
<protein>
    <submittedName>
        <fullName evidence="1">Uncharacterized protein</fullName>
    </submittedName>
</protein>
<keyword evidence="2" id="KW-1185">Reference proteome</keyword>
<reference evidence="1" key="1">
    <citation type="submission" date="2021-08" db="EMBL/GenBank/DDBJ databases">
        <title>The first chromosome-level gecko genome reveals the dynamic sex chromosomes of Neotropical dwarf geckos (Sphaerodactylidae: Sphaerodactylus).</title>
        <authorList>
            <person name="Pinto B.J."/>
            <person name="Keating S.E."/>
            <person name="Gamble T."/>
        </authorList>
    </citation>
    <scope>NUCLEOTIDE SEQUENCE</scope>
    <source>
        <strain evidence="1">TG3544</strain>
    </source>
</reference>
<accession>A0ACB8FVG4</accession>
<evidence type="ECO:0000313" key="2">
    <source>
        <dbReference type="Proteomes" id="UP000827872"/>
    </source>
</evidence>
<gene>
    <name evidence="1" type="ORF">K3G42_017838</name>
</gene>